<dbReference type="KEGG" id="hir:HETIRDRAFT_149134"/>
<name>W4K9G9_HETIT</name>
<gene>
    <name evidence="2" type="ORF">HETIRDRAFT_149134</name>
</gene>
<proteinExistence type="predicted"/>
<keyword evidence="3" id="KW-1185">Reference proteome</keyword>
<dbReference type="GeneID" id="20667322"/>
<evidence type="ECO:0000313" key="3">
    <source>
        <dbReference type="Proteomes" id="UP000030671"/>
    </source>
</evidence>
<protein>
    <submittedName>
        <fullName evidence="2">Uncharacterized protein</fullName>
    </submittedName>
</protein>
<feature type="region of interest" description="Disordered" evidence="1">
    <location>
        <begin position="1"/>
        <end position="25"/>
    </location>
</feature>
<dbReference type="RefSeq" id="XP_009544792.1">
    <property type="nucleotide sequence ID" value="XM_009546497.1"/>
</dbReference>
<dbReference type="InParanoid" id="W4K9G9"/>
<organism evidence="2 3">
    <name type="scientific">Heterobasidion irregulare (strain TC 32-1)</name>
    <dbReference type="NCBI Taxonomy" id="747525"/>
    <lineage>
        <taxon>Eukaryota</taxon>
        <taxon>Fungi</taxon>
        <taxon>Dikarya</taxon>
        <taxon>Basidiomycota</taxon>
        <taxon>Agaricomycotina</taxon>
        <taxon>Agaricomycetes</taxon>
        <taxon>Russulales</taxon>
        <taxon>Bondarzewiaceae</taxon>
        <taxon>Heterobasidion</taxon>
        <taxon>Heterobasidion annosum species complex</taxon>
    </lineage>
</organism>
<evidence type="ECO:0000256" key="1">
    <source>
        <dbReference type="SAM" id="MobiDB-lite"/>
    </source>
</evidence>
<dbReference type="Proteomes" id="UP000030671">
    <property type="component" value="Unassembled WGS sequence"/>
</dbReference>
<dbReference type="AlphaFoldDB" id="W4K9G9"/>
<evidence type="ECO:0000313" key="2">
    <source>
        <dbReference type="EMBL" id="ETW82428.1"/>
    </source>
</evidence>
<accession>W4K9G9</accession>
<dbReference type="HOGENOM" id="CLU_2574160_0_0_1"/>
<reference evidence="2 3" key="1">
    <citation type="journal article" date="2012" name="New Phytol.">
        <title>Insight into trade-off between wood decay and parasitism from the genome of a fungal forest pathogen.</title>
        <authorList>
            <person name="Olson A."/>
            <person name="Aerts A."/>
            <person name="Asiegbu F."/>
            <person name="Belbahri L."/>
            <person name="Bouzid O."/>
            <person name="Broberg A."/>
            <person name="Canback B."/>
            <person name="Coutinho P.M."/>
            <person name="Cullen D."/>
            <person name="Dalman K."/>
            <person name="Deflorio G."/>
            <person name="van Diepen L.T."/>
            <person name="Dunand C."/>
            <person name="Duplessis S."/>
            <person name="Durling M."/>
            <person name="Gonthier P."/>
            <person name="Grimwood J."/>
            <person name="Fossdal C.G."/>
            <person name="Hansson D."/>
            <person name="Henrissat B."/>
            <person name="Hietala A."/>
            <person name="Himmelstrand K."/>
            <person name="Hoffmeister D."/>
            <person name="Hogberg N."/>
            <person name="James T.Y."/>
            <person name="Karlsson M."/>
            <person name="Kohler A."/>
            <person name="Kues U."/>
            <person name="Lee Y.H."/>
            <person name="Lin Y.C."/>
            <person name="Lind M."/>
            <person name="Lindquist E."/>
            <person name="Lombard V."/>
            <person name="Lucas S."/>
            <person name="Lunden K."/>
            <person name="Morin E."/>
            <person name="Murat C."/>
            <person name="Park J."/>
            <person name="Raffaello T."/>
            <person name="Rouze P."/>
            <person name="Salamov A."/>
            <person name="Schmutz J."/>
            <person name="Solheim H."/>
            <person name="Stahlberg J."/>
            <person name="Velez H."/>
            <person name="de Vries R.P."/>
            <person name="Wiebenga A."/>
            <person name="Woodward S."/>
            <person name="Yakovlev I."/>
            <person name="Garbelotto M."/>
            <person name="Martin F."/>
            <person name="Grigoriev I.V."/>
            <person name="Stenlid J."/>
        </authorList>
    </citation>
    <scope>NUCLEOTIDE SEQUENCE [LARGE SCALE GENOMIC DNA]</scope>
    <source>
        <strain evidence="2 3">TC 32-1</strain>
    </source>
</reference>
<sequence length="81" mass="8207">MSSTNSVVGTNPVGASGGGARSGRYSLGANAPAPVEGVNKATYKVGRAHVDLKGQTLAVGADEDRDGIYAEKGRCEQLVIC</sequence>
<dbReference type="EMBL" id="KI925457">
    <property type="protein sequence ID" value="ETW82428.1"/>
    <property type="molecule type" value="Genomic_DNA"/>
</dbReference>